<keyword evidence="3" id="KW-1185">Reference proteome</keyword>
<gene>
    <name evidence="2" type="ORF">OXX778_LOCUS10434</name>
</gene>
<reference evidence="2" key="1">
    <citation type="submission" date="2021-02" db="EMBL/GenBank/DDBJ databases">
        <authorList>
            <person name="Nowell W R."/>
        </authorList>
    </citation>
    <scope>NUCLEOTIDE SEQUENCE</scope>
    <source>
        <strain evidence="2">Ploen Becks lab</strain>
    </source>
</reference>
<protein>
    <submittedName>
        <fullName evidence="2">Uncharacterized protein</fullName>
    </submittedName>
</protein>
<name>A0A813YAG5_9BILA</name>
<proteinExistence type="predicted"/>
<accession>A0A813YAG5</accession>
<feature type="region of interest" description="Disordered" evidence="1">
    <location>
        <begin position="93"/>
        <end position="150"/>
    </location>
</feature>
<evidence type="ECO:0000313" key="3">
    <source>
        <dbReference type="Proteomes" id="UP000663879"/>
    </source>
</evidence>
<comment type="caution">
    <text evidence="2">The sequence shown here is derived from an EMBL/GenBank/DDBJ whole genome shotgun (WGS) entry which is preliminary data.</text>
</comment>
<sequence length="188" mass="21517">MNLFQLKDTHDVFKKPLFRPTEIRKSKSLDNFRVKDDENNDKMMKSLETIQKCLQFRVGNQEQFCLNLSQINHGIHVLVGLISKNIAAKDNSTISKNAPDIPRTSNSLETDEHNETSNNVSNPWSNIKSSDSESSSDDENDKEFSNDNNCNVQKIQDCEMEVADQQNLSNKSKKYSIIKIKTKTSFKL</sequence>
<organism evidence="2 3">
    <name type="scientific">Brachionus calyciflorus</name>
    <dbReference type="NCBI Taxonomy" id="104777"/>
    <lineage>
        <taxon>Eukaryota</taxon>
        <taxon>Metazoa</taxon>
        <taxon>Spiralia</taxon>
        <taxon>Gnathifera</taxon>
        <taxon>Rotifera</taxon>
        <taxon>Eurotatoria</taxon>
        <taxon>Monogononta</taxon>
        <taxon>Pseudotrocha</taxon>
        <taxon>Ploima</taxon>
        <taxon>Brachionidae</taxon>
        <taxon>Brachionus</taxon>
    </lineage>
</organism>
<dbReference type="EMBL" id="CAJNOC010001652">
    <property type="protein sequence ID" value="CAF0881417.1"/>
    <property type="molecule type" value="Genomic_DNA"/>
</dbReference>
<evidence type="ECO:0000256" key="1">
    <source>
        <dbReference type="SAM" id="MobiDB-lite"/>
    </source>
</evidence>
<dbReference type="AlphaFoldDB" id="A0A813YAG5"/>
<dbReference type="Proteomes" id="UP000663879">
    <property type="component" value="Unassembled WGS sequence"/>
</dbReference>
<evidence type="ECO:0000313" key="2">
    <source>
        <dbReference type="EMBL" id="CAF0881417.1"/>
    </source>
</evidence>